<dbReference type="SUPFAM" id="SSF88723">
    <property type="entry name" value="PIN domain-like"/>
    <property type="match status" value="1"/>
</dbReference>
<dbReference type="PANTHER" id="PTHR42646">
    <property type="entry name" value="FLAP ENDONUCLEASE XNI"/>
    <property type="match status" value="1"/>
</dbReference>
<dbReference type="Pfam" id="PF02739">
    <property type="entry name" value="5_3_exonuc_N"/>
    <property type="match status" value="1"/>
</dbReference>
<evidence type="ECO:0000256" key="5">
    <source>
        <dbReference type="ARBA" id="ARBA00049957"/>
    </source>
</evidence>
<dbReference type="InterPro" id="IPR020045">
    <property type="entry name" value="DNA_polI_H3TH"/>
</dbReference>
<accession>A0ABP8CQT5</accession>
<dbReference type="SMART" id="SM00279">
    <property type="entry name" value="HhH2"/>
    <property type="match status" value="1"/>
</dbReference>
<evidence type="ECO:0000256" key="1">
    <source>
        <dbReference type="ARBA" id="ARBA00022722"/>
    </source>
</evidence>
<evidence type="ECO:0000256" key="4">
    <source>
        <dbReference type="ARBA" id="ARBA00023125"/>
    </source>
</evidence>
<evidence type="ECO:0000313" key="8">
    <source>
        <dbReference type="EMBL" id="GAA4242316.1"/>
    </source>
</evidence>
<evidence type="ECO:0000256" key="3">
    <source>
        <dbReference type="ARBA" id="ARBA00022839"/>
    </source>
</evidence>
<proteinExistence type="predicted"/>
<organism evidence="8 9">
    <name type="scientific">Actinomadura meridiana</name>
    <dbReference type="NCBI Taxonomy" id="559626"/>
    <lineage>
        <taxon>Bacteria</taxon>
        <taxon>Bacillati</taxon>
        <taxon>Actinomycetota</taxon>
        <taxon>Actinomycetes</taxon>
        <taxon>Streptosporangiales</taxon>
        <taxon>Thermomonosporaceae</taxon>
        <taxon>Actinomadura</taxon>
    </lineage>
</organism>
<dbReference type="Pfam" id="PF01367">
    <property type="entry name" value="5_3_exonuc"/>
    <property type="match status" value="1"/>
</dbReference>
<gene>
    <name evidence="8" type="ORF">GCM10022254_74880</name>
</gene>
<reference evidence="9" key="1">
    <citation type="journal article" date="2019" name="Int. J. Syst. Evol. Microbiol.">
        <title>The Global Catalogue of Microorganisms (GCM) 10K type strain sequencing project: providing services to taxonomists for standard genome sequencing and annotation.</title>
        <authorList>
            <consortium name="The Broad Institute Genomics Platform"/>
            <consortium name="The Broad Institute Genome Sequencing Center for Infectious Disease"/>
            <person name="Wu L."/>
            <person name="Ma J."/>
        </authorList>
    </citation>
    <scope>NUCLEOTIDE SEQUENCE [LARGE SCALE GENOMIC DNA]</scope>
    <source>
        <strain evidence="9">JCM 17440</strain>
    </source>
</reference>
<dbReference type="InterPro" id="IPR038969">
    <property type="entry name" value="FEN"/>
</dbReference>
<keyword evidence="3" id="KW-0269">Exonuclease</keyword>
<sequence>MDAAGVSWIELDDHEGDDVIATLTHQAVSAGRTVTCYSGDRDLLQLAADEVTILNPARRQIRPQDVHDRHHVHPDQWPDYRALTGDPADNIPGIRGVGPKTAADLLAGGIHLEHLRDSPRLERPRCRAITGQYQQLLVWRDLIRLNTAVPLPRNPVTGRPSTTMPRAATLLEELGLW</sequence>
<dbReference type="CDD" id="cd09898">
    <property type="entry name" value="H3TH_53EXO"/>
    <property type="match status" value="1"/>
</dbReference>
<keyword evidence="9" id="KW-1185">Reference proteome</keyword>
<dbReference type="InterPro" id="IPR002421">
    <property type="entry name" value="5-3_exonuclease"/>
</dbReference>
<dbReference type="InterPro" id="IPR020046">
    <property type="entry name" value="5-3_exonucl_a-hlix_arch_N"/>
</dbReference>
<dbReference type="SUPFAM" id="SSF47807">
    <property type="entry name" value="5' to 3' exonuclease, C-terminal subdomain"/>
    <property type="match status" value="1"/>
</dbReference>
<dbReference type="InterPro" id="IPR008918">
    <property type="entry name" value="HhH2"/>
</dbReference>
<dbReference type="EMBL" id="BAABAS010000031">
    <property type="protein sequence ID" value="GAA4242316.1"/>
    <property type="molecule type" value="Genomic_DNA"/>
</dbReference>
<name>A0ABP8CQT5_9ACTN</name>
<comment type="function">
    <text evidence="5">5'-3' exonuclease acting preferentially on double-stranded DNA.</text>
</comment>
<evidence type="ECO:0000256" key="2">
    <source>
        <dbReference type="ARBA" id="ARBA00022801"/>
    </source>
</evidence>
<dbReference type="PANTHER" id="PTHR42646:SF2">
    <property type="entry name" value="5'-3' EXONUCLEASE FAMILY PROTEIN"/>
    <property type="match status" value="1"/>
</dbReference>
<keyword evidence="2" id="KW-0378">Hydrolase</keyword>
<dbReference type="Gene3D" id="1.10.150.20">
    <property type="entry name" value="5' to 3' exonuclease, C-terminal subdomain"/>
    <property type="match status" value="1"/>
</dbReference>
<keyword evidence="1" id="KW-0540">Nuclease</keyword>
<protein>
    <recommendedName>
        <fullName evidence="6">5'-3' exonuclease</fullName>
    </recommendedName>
</protein>
<comment type="caution">
    <text evidence="8">The sequence shown here is derived from an EMBL/GenBank/DDBJ whole genome shotgun (WGS) entry which is preliminary data.</text>
</comment>
<dbReference type="InterPro" id="IPR029060">
    <property type="entry name" value="PIN-like_dom_sf"/>
</dbReference>
<dbReference type="InterPro" id="IPR036279">
    <property type="entry name" value="5-3_exonuclease_C_sf"/>
</dbReference>
<keyword evidence="4" id="KW-0238">DNA-binding</keyword>
<feature type="domain" description="5'-3' exonuclease" evidence="7">
    <location>
        <begin position="1"/>
        <end position="160"/>
    </location>
</feature>
<dbReference type="SMART" id="SM00475">
    <property type="entry name" value="53EXOc"/>
    <property type="match status" value="1"/>
</dbReference>
<dbReference type="Proteomes" id="UP001501710">
    <property type="component" value="Unassembled WGS sequence"/>
</dbReference>
<evidence type="ECO:0000313" key="9">
    <source>
        <dbReference type="Proteomes" id="UP001501710"/>
    </source>
</evidence>
<dbReference type="Gene3D" id="3.40.50.1010">
    <property type="entry name" value="5'-nuclease"/>
    <property type="match status" value="1"/>
</dbReference>
<evidence type="ECO:0000259" key="7">
    <source>
        <dbReference type="SMART" id="SM00475"/>
    </source>
</evidence>
<evidence type="ECO:0000256" key="6">
    <source>
        <dbReference type="ARBA" id="ARBA00050026"/>
    </source>
</evidence>